<proteinExistence type="predicted"/>
<dbReference type="Gene3D" id="1.10.4080.10">
    <property type="entry name" value="ADP-ribosylation/Crystallin J1"/>
    <property type="match status" value="1"/>
</dbReference>
<feature type="transmembrane region" description="Helical" evidence="1">
    <location>
        <begin position="20"/>
        <end position="38"/>
    </location>
</feature>
<name>A0ABR5KQK6_PSEAV</name>
<reference evidence="2 4" key="1">
    <citation type="submission" date="2015-07" db="EMBL/GenBank/DDBJ databases">
        <authorList>
            <person name="O'Brien H.E."/>
            <person name="Thakur S."/>
            <person name="Gong Y."/>
            <person name="Wang P.W."/>
            <person name="Guttman D.S."/>
        </authorList>
    </citation>
    <scope>NUCLEOTIDE SEQUENCE [LARGE SCALE GENOMIC DNA]</scope>
    <source>
        <strain evidence="2 4">107</strain>
    </source>
</reference>
<keyword evidence="4" id="KW-1185">Reference proteome</keyword>
<dbReference type="InterPro" id="IPR036705">
    <property type="entry name" value="Ribosyl_crysJ1_sf"/>
</dbReference>
<dbReference type="InterPro" id="IPR050792">
    <property type="entry name" value="ADP-ribosylglycohydrolase"/>
</dbReference>
<evidence type="ECO:0000313" key="2">
    <source>
        <dbReference type="EMBL" id="KPC17106.1"/>
    </source>
</evidence>
<comment type="caution">
    <text evidence="2">The sequence shown here is derived from an EMBL/GenBank/DDBJ whole genome shotgun (WGS) entry which is preliminary data.</text>
</comment>
<keyword evidence="1" id="KW-1133">Transmembrane helix</keyword>
<keyword evidence="1" id="KW-0812">Transmembrane</keyword>
<reference evidence="2 4" key="2">
    <citation type="submission" date="2015-10" db="EMBL/GenBank/DDBJ databases">
        <title>Comparative genomics and high-throughput reverse genetic screens identify a new phytobacterial MAMP and an Arabidopsis receptor required for immune elicitation.</title>
        <authorList>
            <person name="Mott G.A."/>
            <person name="Thakur S."/>
            <person name="Wang P.W."/>
            <person name="Desveaux D."/>
            <person name="Guttman D.S."/>
        </authorList>
    </citation>
    <scope>NUCLEOTIDE SEQUENCE [LARGE SCALE GENOMIC DNA]</scope>
    <source>
        <strain evidence="2 4">107</strain>
    </source>
</reference>
<evidence type="ECO:0000313" key="4">
    <source>
        <dbReference type="Proteomes" id="UP000037943"/>
    </source>
</evidence>
<dbReference type="EMBL" id="LGLK01000057">
    <property type="protein sequence ID" value="KPC17106.1"/>
    <property type="molecule type" value="Genomic_DNA"/>
</dbReference>
<dbReference type="PANTHER" id="PTHR16222:SF12">
    <property type="entry name" value="ADP-RIBOSYLGLYCOHYDROLASE-RELATED"/>
    <property type="match status" value="1"/>
</dbReference>
<dbReference type="PANTHER" id="PTHR16222">
    <property type="entry name" value="ADP-RIBOSYLGLYCOHYDROLASE"/>
    <property type="match status" value="1"/>
</dbReference>
<evidence type="ECO:0000313" key="3">
    <source>
        <dbReference type="EMBL" id="KPC18065.1"/>
    </source>
</evidence>
<evidence type="ECO:0000256" key="1">
    <source>
        <dbReference type="SAM" id="Phobius"/>
    </source>
</evidence>
<dbReference type="EMBL" id="LGLK01000057">
    <property type="protein sequence ID" value="KPC18065.1"/>
    <property type="molecule type" value="Genomic_DNA"/>
</dbReference>
<keyword evidence="1" id="KW-0472">Membrane</keyword>
<dbReference type="SUPFAM" id="SSF101478">
    <property type="entry name" value="ADP-ribosylglycohydrolase"/>
    <property type="match status" value="1"/>
</dbReference>
<dbReference type="Proteomes" id="UP000037943">
    <property type="component" value="Unassembled WGS sequence"/>
</dbReference>
<dbReference type="Pfam" id="PF03747">
    <property type="entry name" value="ADP_ribosyl_GH"/>
    <property type="match status" value="1"/>
</dbReference>
<dbReference type="InterPro" id="IPR005502">
    <property type="entry name" value="Ribosyl_crysJ1"/>
</dbReference>
<organism evidence="2 4">
    <name type="scientific">Pseudomonas amygdali pv. lachrymans</name>
    <name type="common">Pseudomonas syringae pv. lachrymans</name>
    <dbReference type="NCBI Taxonomy" id="53707"/>
    <lineage>
        <taxon>Bacteria</taxon>
        <taxon>Pseudomonadati</taxon>
        <taxon>Pseudomonadota</taxon>
        <taxon>Gammaproteobacteria</taxon>
        <taxon>Pseudomonadales</taxon>
        <taxon>Pseudomonadaceae</taxon>
        <taxon>Pseudomonas</taxon>
        <taxon>Pseudomonas amygdali</taxon>
    </lineage>
</organism>
<gene>
    <name evidence="2" type="ORF">AC499_0308</name>
    <name evidence="3" type="ORF">AC499_1267</name>
</gene>
<protein>
    <submittedName>
        <fullName evidence="2">Dinitrogenase reductase activating glycohydrolase DraG</fullName>
    </submittedName>
</protein>
<accession>A0ABR5KQK6</accession>
<sequence length="490" mass="54077">MSNGLWHRDFSHHWAVLENLSPVHLGVVTMLVLVALFAHKAVHVERYHEGQADRPDKGHHGGEAFPQIAPVVEVIQWQNRHQVNNDDMQECGHCGDSKGRCIYSFSMYCKIGSSLRPFTISQMINSLEPSVPPLPSDARKARSNHFLQVLIATAMGDSLGLPFENMSKRRVRQRAKGPIRQGFLLEKGMISDDTEHALLTARSLMDAQGNAALFEQALSKRLKRWLISLAPGVGKATLMSIVSMWFKAPSRCGRPSAGNGPLMRAPIIGLYYNQDQALRDEFVKTSTLMTHRDPRALFMASGVADIVAQSSTAPIDWPVMSKLFREAAQRHAAAQDDKHLKELYMLLDHLDDAKNFDIGVDTALKAIGCEKGVDGYVYRSALASAFVASSSQDAVQATNTIILQGGDTDSTAALTAALCAAGGKYFPDSSMSTIRDWPVSQAYLEQHAEGLVSTDECQIAEPNYFKQLARNMALFWVAVFHIARGWLPPY</sequence>
<feature type="transmembrane region" description="Helical" evidence="1">
    <location>
        <begin position="225"/>
        <end position="246"/>
    </location>
</feature>